<evidence type="ECO:0000256" key="5">
    <source>
        <dbReference type="ARBA" id="ARBA00022989"/>
    </source>
</evidence>
<comment type="similarity">
    <text evidence="10 12">Belongs to the fluoride channel Fluc/FEX (TC 1.A.43) family.</text>
</comment>
<feature type="transmembrane region" description="Helical" evidence="12">
    <location>
        <begin position="39"/>
        <end position="56"/>
    </location>
</feature>
<evidence type="ECO:0000256" key="12">
    <source>
        <dbReference type="HAMAP-Rule" id="MF_00454"/>
    </source>
</evidence>
<comment type="function">
    <text evidence="12">Fluoride-specific ion channel. Important for reducing fluoride concentration in the cell, thus reducing its toxicity.</text>
</comment>
<keyword evidence="7 12" id="KW-0406">Ion transport</keyword>
<feature type="binding site" evidence="12">
    <location>
        <position position="79"/>
    </location>
    <ligand>
        <name>Na(+)</name>
        <dbReference type="ChEBI" id="CHEBI:29101"/>
        <note>structural</note>
    </ligand>
</feature>
<dbReference type="Pfam" id="PF02537">
    <property type="entry name" value="CRCB"/>
    <property type="match status" value="1"/>
</dbReference>
<evidence type="ECO:0000313" key="13">
    <source>
        <dbReference type="EMBL" id="ARU57304.1"/>
    </source>
</evidence>
<keyword evidence="6 12" id="KW-0915">Sodium</keyword>
<dbReference type="PANTHER" id="PTHR28259:SF1">
    <property type="entry name" value="FLUORIDE EXPORT PROTEIN 1-RELATED"/>
    <property type="match status" value="1"/>
</dbReference>
<dbReference type="HAMAP" id="MF_00454">
    <property type="entry name" value="FluC"/>
    <property type="match status" value="1"/>
</dbReference>
<evidence type="ECO:0000256" key="3">
    <source>
        <dbReference type="ARBA" id="ARBA00022519"/>
    </source>
</evidence>
<evidence type="ECO:0000256" key="7">
    <source>
        <dbReference type="ARBA" id="ARBA00023065"/>
    </source>
</evidence>
<accession>A0A1Y0ID33</accession>
<keyword evidence="12" id="KW-0813">Transport</keyword>
<keyword evidence="12" id="KW-0479">Metal-binding</keyword>
<gene>
    <name evidence="12 13" type="primary">crcB</name>
    <name evidence="12" type="synonym">fluC</name>
    <name evidence="13" type="ORF">OLMES_3263</name>
</gene>
<name>A0A1Y0ID33_9GAMM</name>
<dbReference type="RefSeq" id="WP_087462211.1">
    <property type="nucleotide sequence ID" value="NZ_CP021425.1"/>
</dbReference>
<evidence type="ECO:0000256" key="10">
    <source>
        <dbReference type="ARBA" id="ARBA00035120"/>
    </source>
</evidence>
<keyword evidence="3" id="KW-0997">Cell inner membrane</keyword>
<keyword evidence="4 12" id="KW-0812">Transmembrane</keyword>
<evidence type="ECO:0000256" key="11">
    <source>
        <dbReference type="ARBA" id="ARBA00035585"/>
    </source>
</evidence>
<comment type="activity regulation">
    <text evidence="12">Na(+) is not transported, but it plays an essential structural role and its presence is essential for fluoride channel function.</text>
</comment>
<sequence>MLTQILAVALGGALGAVCRYLVIGWVSTFAGTQFPFGTLAVNILGSFLMGVLYVVVIQKMHAYPEFRAVTVVGFLGAFTTFSTYSLEAFLMLQEGRIMQSVIYTLSSVILCVLAIALGIYTSRSLLS</sequence>
<dbReference type="KEGG" id="ome:OLMES_3263"/>
<dbReference type="InterPro" id="IPR003691">
    <property type="entry name" value="FluC"/>
</dbReference>
<evidence type="ECO:0000256" key="9">
    <source>
        <dbReference type="ARBA" id="ARBA00023303"/>
    </source>
</evidence>
<protein>
    <recommendedName>
        <fullName evidence="12">Fluoride-specific ion channel FluC</fullName>
    </recommendedName>
</protein>
<keyword evidence="9 12" id="KW-0407">Ion channel</keyword>
<keyword evidence="2 12" id="KW-1003">Cell membrane</keyword>
<dbReference type="OrthoDB" id="9806299at2"/>
<proteinExistence type="inferred from homology"/>
<dbReference type="GO" id="GO:0140114">
    <property type="term" value="P:cellular detoxification of fluoride"/>
    <property type="evidence" value="ECO:0007669"/>
    <property type="project" value="UniProtKB-UniRule"/>
</dbReference>
<dbReference type="AlphaFoldDB" id="A0A1Y0ID33"/>
<reference evidence="13 14" key="1">
    <citation type="submission" date="2017-05" db="EMBL/GenBank/DDBJ databases">
        <title>Genomic insights into alkan degradation activity of Oleiphilus messinensis.</title>
        <authorList>
            <person name="Kozyavkin S.A."/>
            <person name="Slesarev A.I."/>
            <person name="Golyshin P.N."/>
            <person name="Korzhenkov A."/>
            <person name="Golyshina O.N."/>
            <person name="Toshchakov S.V."/>
        </authorList>
    </citation>
    <scope>NUCLEOTIDE SEQUENCE [LARGE SCALE GENOMIC DNA]</scope>
    <source>
        <strain evidence="13 14">ME102</strain>
    </source>
</reference>
<dbReference type="Proteomes" id="UP000196027">
    <property type="component" value="Chromosome"/>
</dbReference>
<keyword evidence="14" id="KW-1185">Reference proteome</keyword>
<evidence type="ECO:0000256" key="2">
    <source>
        <dbReference type="ARBA" id="ARBA00022475"/>
    </source>
</evidence>
<dbReference type="NCBIfam" id="NF010791">
    <property type="entry name" value="PRK14195.1"/>
    <property type="match status" value="1"/>
</dbReference>
<dbReference type="EMBL" id="CP021425">
    <property type="protein sequence ID" value="ARU57304.1"/>
    <property type="molecule type" value="Genomic_DNA"/>
</dbReference>
<comment type="catalytic activity">
    <reaction evidence="11">
        <text>fluoride(in) = fluoride(out)</text>
        <dbReference type="Rhea" id="RHEA:76159"/>
        <dbReference type="ChEBI" id="CHEBI:17051"/>
    </reaction>
    <physiologicalReaction direction="left-to-right" evidence="11">
        <dbReference type="Rhea" id="RHEA:76160"/>
    </physiologicalReaction>
</comment>
<evidence type="ECO:0000256" key="4">
    <source>
        <dbReference type="ARBA" id="ARBA00022692"/>
    </source>
</evidence>
<dbReference type="GO" id="GO:0062054">
    <property type="term" value="F:fluoride channel activity"/>
    <property type="evidence" value="ECO:0007669"/>
    <property type="project" value="UniProtKB-UniRule"/>
</dbReference>
<dbReference type="NCBIfam" id="TIGR00494">
    <property type="entry name" value="crcB"/>
    <property type="match status" value="1"/>
</dbReference>
<evidence type="ECO:0000256" key="1">
    <source>
        <dbReference type="ARBA" id="ARBA00004651"/>
    </source>
</evidence>
<comment type="subcellular location">
    <subcellularLocation>
        <location evidence="1 12">Cell membrane</location>
        <topology evidence="1 12">Multi-pass membrane protein</topology>
    </subcellularLocation>
</comment>
<feature type="transmembrane region" description="Helical" evidence="12">
    <location>
        <begin position="68"/>
        <end position="91"/>
    </location>
</feature>
<keyword evidence="5 12" id="KW-1133">Transmembrane helix</keyword>
<feature type="transmembrane region" description="Helical" evidence="12">
    <location>
        <begin position="97"/>
        <end position="120"/>
    </location>
</feature>
<dbReference type="GO" id="GO:0046872">
    <property type="term" value="F:metal ion binding"/>
    <property type="evidence" value="ECO:0007669"/>
    <property type="project" value="UniProtKB-KW"/>
</dbReference>
<dbReference type="GO" id="GO:0005886">
    <property type="term" value="C:plasma membrane"/>
    <property type="evidence" value="ECO:0007669"/>
    <property type="project" value="UniProtKB-SubCell"/>
</dbReference>
<keyword evidence="8 12" id="KW-0472">Membrane</keyword>
<evidence type="ECO:0000256" key="8">
    <source>
        <dbReference type="ARBA" id="ARBA00023136"/>
    </source>
</evidence>
<organism evidence="13 14">
    <name type="scientific">Oleiphilus messinensis</name>
    <dbReference type="NCBI Taxonomy" id="141451"/>
    <lineage>
        <taxon>Bacteria</taxon>
        <taxon>Pseudomonadati</taxon>
        <taxon>Pseudomonadota</taxon>
        <taxon>Gammaproteobacteria</taxon>
        <taxon>Oceanospirillales</taxon>
        <taxon>Oleiphilaceae</taxon>
        <taxon>Oleiphilus</taxon>
    </lineage>
</organism>
<evidence type="ECO:0000313" key="14">
    <source>
        <dbReference type="Proteomes" id="UP000196027"/>
    </source>
</evidence>
<evidence type="ECO:0000256" key="6">
    <source>
        <dbReference type="ARBA" id="ARBA00023053"/>
    </source>
</evidence>
<dbReference type="PANTHER" id="PTHR28259">
    <property type="entry name" value="FLUORIDE EXPORT PROTEIN 1-RELATED"/>
    <property type="match status" value="1"/>
</dbReference>
<feature type="binding site" evidence="12">
    <location>
        <position position="76"/>
    </location>
    <ligand>
        <name>Na(+)</name>
        <dbReference type="ChEBI" id="CHEBI:29101"/>
        <note>structural</note>
    </ligand>
</feature>